<reference evidence="1" key="1">
    <citation type="submission" date="2020-11" db="EMBL/GenBank/DDBJ databases">
        <authorList>
            <person name="Tran Van P."/>
        </authorList>
    </citation>
    <scope>NUCLEOTIDE SEQUENCE</scope>
</reference>
<name>A0A7R9FCX1_9NEOP</name>
<protein>
    <submittedName>
        <fullName evidence="1">Uncharacterized protein</fullName>
    </submittedName>
</protein>
<dbReference type="EMBL" id="OD573267">
    <property type="protein sequence ID" value="CAD7450015.1"/>
    <property type="molecule type" value="Genomic_DNA"/>
</dbReference>
<evidence type="ECO:0000313" key="1">
    <source>
        <dbReference type="EMBL" id="CAD7450015.1"/>
    </source>
</evidence>
<organism evidence="1">
    <name type="scientific">Timema bartmani</name>
    <dbReference type="NCBI Taxonomy" id="61472"/>
    <lineage>
        <taxon>Eukaryota</taxon>
        <taxon>Metazoa</taxon>
        <taxon>Ecdysozoa</taxon>
        <taxon>Arthropoda</taxon>
        <taxon>Hexapoda</taxon>
        <taxon>Insecta</taxon>
        <taxon>Pterygota</taxon>
        <taxon>Neoptera</taxon>
        <taxon>Polyneoptera</taxon>
        <taxon>Phasmatodea</taxon>
        <taxon>Timematodea</taxon>
        <taxon>Timematoidea</taxon>
        <taxon>Timematidae</taxon>
        <taxon>Timema</taxon>
    </lineage>
</organism>
<proteinExistence type="predicted"/>
<gene>
    <name evidence="1" type="ORF">TBIB3V08_LOCUS12286</name>
</gene>
<dbReference type="AlphaFoldDB" id="A0A7R9FCX1"/>
<accession>A0A7R9FCX1</accession>
<sequence>MAHQYLYWRVTVQAQATGVHQSCRITDIVKEGNSAPAPVEDTADHDGLVVGVIASTPRHYRIMIQVFSCFTSPSYLLSWSL</sequence>